<evidence type="ECO:0000313" key="2">
    <source>
        <dbReference type="Proteomes" id="UP000050741"/>
    </source>
</evidence>
<name>A0A183CMG1_GLOPA</name>
<evidence type="ECO:0000313" key="3">
    <source>
        <dbReference type="WBParaSite" id="GPLIN_000603600"/>
    </source>
</evidence>
<reference evidence="2" key="1">
    <citation type="submission" date="2013-12" db="EMBL/GenBank/DDBJ databases">
        <authorList>
            <person name="Aslett M."/>
        </authorList>
    </citation>
    <scope>NUCLEOTIDE SEQUENCE [LARGE SCALE GENOMIC DNA]</scope>
    <source>
        <strain evidence="2">Lindley</strain>
    </source>
</reference>
<keyword evidence="2" id="KW-1185">Reference proteome</keyword>
<proteinExistence type="predicted"/>
<evidence type="ECO:0000313" key="4">
    <source>
        <dbReference type="WBParaSite" id="GPLIN_001406700"/>
    </source>
</evidence>
<reference evidence="2" key="2">
    <citation type="submission" date="2014-05" db="EMBL/GenBank/DDBJ databases">
        <title>The genome and life-stage specific transcriptomes of Globodera pallida elucidate key aspects of plant parasitism by a cyst nematode.</title>
        <authorList>
            <person name="Cotton J.A."/>
            <person name="Lilley C.J."/>
            <person name="Jones L.M."/>
            <person name="Kikuchi T."/>
            <person name="Reid A.J."/>
            <person name="Thorpe P."/>
            <person name="Tsai I.J."/>
            <person name="Beasley H."/>
            <person name="Blok V."/>
            <person name="Cock P.J.A."/>
            <person name="Van den Akker S.E."/>
            <person name="Holroyd N."/>
            <person name="Hunt M."/>
            <person name="Mantelin S."/>
            <person name="Naghra H."/>
            <person name="Pain A."/>
            <person name="Palomares-Rius J.E."/>
            <person name="Zarowiecki M."/>
            <person name="Berriman M."/>
            <person name="Jones J.T."/>
            <person name="Urwin P.E."/>
        </authorList>
    </citation>
    <scope>NUCLEOTIDE SEQUENCE [LARGE SCALE GENOMIC DNA]</scope>
    <source>
        <strain evidence="2">Lindley</strain>
    </source>
</reference>
<feature type="region of interest" description="Disordered" evidence="1">
    <location>
        <begin position="1"/>
        <end position="20"/>
    </location>
</feature>
<dbReference type="WBParaSite" id="GPLIN_000603600">
    <property type="protein sequence ID" value="GPLIN_000603600"/>
    <property type="gene ID" value="GPLIN_000603600"/>
</dbReference>
<organism evidence="2 4">
    <name type="scientific">Globodera pallida</name>
    <name type="common">Potato cyst nematode worm</name>
    <name type="synonym">Heterodera pallida</name>
    <dbReference type="NCBI Taxonomy" id="36090"/>
    <lineage>
        <taxon>Eukaryota</taxon>
        <taxon>Metazoa</taxon>
        <taxon>Ecdysozoa</taxon>
        <taxon>Nematoda</taxon>
        <taxon>Chromadorea</taxon>
        <taxon>Rhabditida</taxon>
        <taxon>Tylenchina</taxon>
        <taxon>Tylenchomorpha</taxon>
        <taxon>Tylenchoidea</taxon>
        <taxon>Heteroderidae</taxon>
        <taxon>Heteroderinae</taxon>
        <taxon>Globodera</taxon>
    </lineage>
</organism>
<reference evidence="3 4" key="3">
    <citation type="submission" date="2016-06" db="UniProtKB">
        <authorList>
            <consortium name="WormBaseParasite"/>
        </authorList>
    </citation>
    <scope>IDENTIFICATION</scope>
</reference>
<dbReference type="Proteomes" id="UP000050741">
    <property type="component" value="Unassembled WGS sequence"/>
</dbReference>
<accession>A0A183CMG1</accession>
<protein>
    <submittedName>
        <fullName evidence="3 4">Uncharacterized protein</fullName>
    </submittedName>
</protein>
<evidence type="ECO:0000256" key="1">
    <source>
        <dbReference type="SAM" id="MobiDB-lite"/>
    </source>
</evidence>
<feature type="region of interest" description="Disordered" evidence="1">
    <location>
        <begin position="65"/>
        <end position="114"/>
    </location>
</feature>
<dbReference type="WBParaSite" id="GPLIN_001406700">
    <property type="protein sequence ID" value="GPLIN_001406700"/>
    <property type="gene ID" value="GPLIN_001406700"/>
</dbReference>
<dbReference type="AlphaFoldDB" id="A0A183CMG1"/>
<feature type="compositionally biased region" description="Acidic residues" evidence="1">
    <location>
        <begin position="69"/>
        <end position="92"/>
    </location>
</feature>
<sequence length="114" mass="13315">MKSIDISTSTRKRYRQNEEYTSITDAIDIEFERSSSKSGSEVELDTKEAGEMHIYQQREIAIEAGMQTEYEEEEEDDEEDEDMMEEEDDIYGVEEGSNNSAENGRRRVHPQFDD</sequence>